<keyword evidence="4" id="KW-0396">Initiation factor</keyword>
<dbReference type="Pfam" id="PF01008">
    <property type="entry name" value="IF-2B"/>
    <property type="match status" value="1"/>
</dbReference>
<dbReference type="InterPro" id="IPR051501">
    <property type="entry name" value="eIF2B_alpha/beta/delta"/>
</dbReference>
<dbReference type="InterPro" id="IPR037171">
    <property type="entry name" value="NagB/RpiA_transferase-like"/>
</dbReference>
<evidence type="ECO:0000256" key="6">
    <source>
        <dbReference type="ARBA" id="ARBA00044208"/>
    </source>
</evidence>
<evidence type="ECO:0000256" key="5">
    <source>
        <dbReference type="ARBA" id="ARBA00022917"/>
    </source>
</evidence>
<keyword evidence="3" id="KW-0963">Cytoplasm</keyword>
<dbReference type="InterPro" id="IPR000649">
    <property type="entry name" value="IF-2B-related"/>
</dbReference>
<dbReference type="Gene3D" id="3.40.50.10470">
    <property type="entry name" value="Translation initiation factor eif-2b, domain 2"/>
    <property type="match status" value="1"/>
</dbReference>
<dbReference type="Proteomes" id="UP001255856">
    <property type="component" value="Unassembled WGS sequence"/>
</dbReference>
<dbReference type="GO" id="GO:0005851">
    <property type="term" value="C:eukaryotic translation initiation factor 2B complex"/>
    <property type="evidence" value="ECO:0007669"/>
    <property type="project" value="TreeGrafter"/>
</dbReference>
<dbReference type="PANTHER" id="PTHR45860:SF1">
    <property type="entry name" value="TRANSLATION INITIATION FACTOR EIF-2B SUBUNIT ALPHA"/>
    <property type="match status" value="1"/>
</dbReference>
<evidence type="ECO:0000256" key="8">
    <source>
        <dbReference type="ARBA" id="ARBA00046432"/>
    </source>
</evidence>
<comment type="subunit">
    <text evidence="8">Component of the translation initiation factor 2B (eIF2B) complex which is a heterodecamer of two sets of five different subunits: alpha, beta, gamma, delta and epsilon. Subunits alpha, beta and delta comprise a regulatory subcomplex and subunits epsilon and gamma comprise a catalytic subcomplex. Within the complex, the hexameric regulatory complex resides at the center, with the two heterodimeric catalytic subcomplexes bound on opposite sides.</text>
</comment>
<dbReference type="GO" id="GO:0005085">
    <property type="term" value="F:guanyl-nucleotide exchange factor activity"/>
    <property type="evidence" value="ECO:0007669"/>
    <property type="project" value="TreeGrafter"/>
</dbReference>
<reference evidence="10" key="1">
    <citation type="submission" date="2021-01" db="EMBL/GenBank/DDBJ databases">
        <authorList>
            <person name="Eckstrom K.M.E."/>
        </authorList>
    </citation>
    <scope>NUCLEOTIDE SEQUENCE</scope>
    <source>
        <strain evidence="10">UVCC 0001</strain>
    </source>
</reference>
<keyword evidence="11" id="KW-1185">Reference proteome</keyword>
<dbReference type="AlphaFoldDB" id="A0AAD9IHK2"/>
<proteinExistence type="inferred from homology"/>
<evidence type="ECO:0000256" key="2">
    <source>
        <dbReference type="ARBA" id="ARBA00007251"/>
    </source>
</evidence>
<comment type="subcellular location">
    <subcellularLocation>
        <location evidence="1">Cytoplasm</location>
        <location evidence="1">Cytosol</location>
    </subcellularLocation>
</comment>
<name>A0AAD9IHK2_PROWI</name>
<evidence type="ECO:0000256" key="3">
    <source>
        <dbReference type="ARBA" id="ARBA00022490"/>
    </source>
</evidence>
<comment type="caution">
    <text evidence="10">The sequence shown here is derived from an EMBL/GenBank/DDBJ whole genome shotgun (WGS) entry which is preliminary data.</text>
</comment>
<dbReference type="Gene3D" id="1.20.120.1070">
    <property type="entry name" value="Translation initiation factor eIF-2B, N-terminal domain"/>
    <property type="match status" value="1"/>
</dbReference>
<dbReference type="GO" id="GO:0005829">
    <property type="term" value="C:cytosol"/>
    <property type="evidence" value="ECO:0007669"/>
    <property type="project" value="UniProtKB-SubCell"/>
</dbReference>
<organism evidence="10 11">
    <name type="scientific">Prototheca wickerhamii</name>
    <dbReference type="NCBI Taxonomy" id="3111"/>
    <lineage>
        <taxon>Eukaryota</taxon>
        <taxon>Viridiplantae</taxon>
        <taxon>Chlorophyta</taxon>
        <taxon>core chlorophytes</taxon>
        <taxon>Trebouxiophyceae</taxon>
        <taxon>Chlorellales</taxon>
        <taxon>Chlorellaceae</taxon>
        <taxon>Prototheca</taxon>
    </lineage>
</organism>
<dbReference type="InterPro" id="IPR042528">
    <property type="entry name" value="elF-2B_alpha_N"/>
</dbReference>
<comment type="similarity">
    <text evidence="2 9">Belongs to the eIF-2B alpha/beta/delta subunits family.</text>
</comment>
<accession>A0AAD9IHK2</accession>
<keyword evidence="5" id="KW-0648">Protein biosynthesis</keyword>
<evidence type="ECO:0000256" key="4">
    <source>
        <dbReference type="ARBA" id="ARBA00022540"/>
    </source>
</evidence>
<evidence type="ECO:0000256" key="9">
    <source>
        <dbReference type="RuleBase" id="RU003814"/>
    </source>
</evidence>
<evidence type="ECO:0000256" key="7">
    <source>
        <dbReference type="ARBA" id="ARBA00044236"/>
    </source>
</evidence>
<protein>
    <recommendedName>
        <fullName evidence="6">Translation initiation factor eIF2B subunit alpha</fullName>
    </recommendedName>
    <alternativeName>
        <fullName evidence="7">eIF2B GDP-GTP exchange factor subunit alpha</fullName>
    </alternativeName>
</protein>
<dbReference type="InterPro" id="IPR042529">
    <property type="entry name" value="IF_2B-like_C"/>
</dbReference>
<evidence type="ECO:0000256" key="1">
    <source>
        <dbReference type="ARBA" id="ARBA00004514"/>
    </source>
</evidence>
<dbReference type="EMBL" id="JASFZW010000010">
    <property type="protein sequence ID" value="KAK2076372.1"/>
    <property type="molecule type" value="Genomic_DNA"/>
</dbReference>
<dbReference type="GO" id="GO:0003743">
    <property type="term" value="F:translation initiation factor activity"/>
    <property type="evidence" value="ECO:0007669"/>
    <property type="project" value="UniProtKB-KW"/>
</dbReference>
<dbReference type="PANTHER" id="PTHR45860">
    <property type="entry name" value="TRANSLATION INITIATION FACTOR EIF-2B SUBUNIT ALPHA"/>
    <property type="match status" value="1"/>
</dbReference>
<dbReference type="SUPFAM" id="SSF100950">
    <property type="entry name" value="NagB/RpiA/CoA transferase-like"/>
    <property type="match status" value="1"/>
</dbReference>
<evidence type="ECO:0000313" key="10">
    <source>
        <dbReference type="EMBL" id="KAK2076372.1"/>
    </source>
</evidence>
<gene>
    <name evidence="10" type="ORF">QBZ16_000897</name>
</gene>
<sequence length="259" mass="27990">MAVAVAAIQALTTVIRLSTATTAGCELFLRYTTRTSALEMDNFELAKKRLIERGRHFAETSKRARATIAEEGQRFIRSGFTILCHGLSRVVLAILRKAAAAGTQFSVILTEGRPDETGITTARAISDLHVPTSVILDSGVGYCMDRVDLVLVGAEAVAENGGVINKLGTFQIAIVAKAHSVPVYVAAESYKFARLYPLSQHDLPLERKQLDFGPLLPTGVLIDNPSRDFTPPAYISLLFTDLGVLTPAAVSDELIQLYS</sequence>
<evidence type="ECO:0000313" key="11">
    <source>
        <dbReference type="Proteomes" id="UP001255856"/>
    </source>
</evidence>